<gene>
    <name evidence="1" type="ORF">GOQ30_05050</name>
</gene>
<evidence type="ECO:0000313" key="1">
    <source>
        <dbReference type="EMBL" id="MVO08531.1"/>
    </source>
</evidence>
<dbReference type="OrthoDB" id="9872084at2"/>
<dbReference type="RefSeq" id="WP_140996916.1">
    <property type="nucleotide sequence ID" value="NZ_VDCZ01000002.1"/>
</dbReference>
<sequence length="79" mass="9286">MNFKEKITFASFEDLENHLKNCIHWYSTENVGQFDTVGITILLNALVENLRKNTSYTTSKDLKNILSQENRNYLLKMLE</sequence>
<accession>A0A6I4IKD8</accession>
<comment type="caution">
    <text evidence="1">The sequence shown here is derived from an EMBL/GenBank/DDBJ whole genome shotgun (WGS) entry which is preliminary data.</text>
</comment>
<dbReference type="Proteomes" id="UP000431264">
    <property type="component" value="Unassembled WGS sequence"/>
</dbReference>
<dbReference type="AlphaFoldDB" id="A0A6I4IKD8"/>
<protein>
    <submittedName>
        <fullName evidence="1">Uncharacterized protein</fullName>
    </submittedName>
</protein>
<name>A0A6I4IKD8_9FLAO</name>
<reference evidence="2" key="1">
    <citation type="submission" date="2019-05" db="EMBL/GenBank/DDBJ databases">
        <title>Flavobacterium profundi sp. nov., isolated from a deep-sea seamount.</title>
        <authorList>
            <person name="Zhang D.-C."/>
        </authorList>
    </citation>
    <scope>NUCLEOTIDE SEQUENCE [LARGE SCALE GENOMIC DNA]</scope>
    <source>
        <strain evidence="2">TP390</strain>
    </source>
</reference>
<dbReference type="EMBL" id="WQLW01000002">
    <property type="protein sequence ID" value="MVO08531.1"/>
    <property type="molecule type" value="Genomic_DNA"/>
</dbReference>
<organism evidence="1 2">
    <name type="scientific">Flavobacterium profundi</name>
    <dbReference type="NCBI Taxonomy" id="1774945"/>
    <lineage>
        <taxon>Bacteria</taxon>
        <taxon>Pseudomonadati</taxon>
        <taxon>Bacteroidota</taxon>
        <taxon>Flavobacteriia</taxon>
        <taxon>Flavobacteriales</taxon>
        <taxon>Flavobacteriaceae</taxon>
        <taxon>Flavobacterium</taxon>
    </lineage>
</organism>
<proteinExistence type="predicted"/>
<keyword evidence="2" id="KW-1185">Reference proteome</keyword>
<evidence type="ECO:0000313" key="2">
    <source>
        <dbReference type="Proteomes" id="UP000431264"/>
    </source>
</evidence>